<dbReference type="InterPro" id="IPR004839">
    <property type="entry name" value="Aminotransferase_I/II_large"/>
</dbReference>
<dbReference type="PROSITE" id="PS00599">
    <property type="entry name" value="AA_TRANSFER_CLASS_2"/>
    <property type="match status" value="1"/>
</dbReference>
<proteinExistence type="inferred from homology"/>
<dbReference type="EC" id="2.3.1.47" evidence="5"/>
<evidence type="ECO:0000256" key="3">
    <source>
        <dbReference type="ARBA" id="ARBA00010008"/>
    </source>
</evidence>
<keyword evidence="16" id="KW-1185">Reference proteome</keyword>
<gene>
    <name evidence="15" type="ORF">GCM10009810_12360</name>
</gene>
<evidence type="ECO:0000256" key="6">
    <source>
        <dbReference type="ARBA" id="ARBA00022679"/>
    </source>
</evidence>
<evidence type="ECO:0000256" key="10">
    <source>
        <dbReference type="ARBA" id="ARBA00033381"/>
    </source>
</evidence>
<dbReference type="PANTHER" id="PTHR13693">
    <property type="entry name" value="CLASS II AMINOTRANSFERASE/8-AMINO-7-OXONONANOATE SYNTHASE"/>
    <property type="match status" value="1"/>
</dbReference>
<evidence type="ECO:0000313" key="15">
    <source>
        <dbReference type="EMBL" id="GAA1754088.1"/>
    </source>
</evidence>
<evidence type="ECO:0000256" key="12">
    <source>
        <dbReference type="RuleBase" id="RU003693"/>
    </source>
</evidence>
<dbReference type="PANTHER" id="PTHR13693:SF100">
    <property type="entry name" value="8-AMINO-7-OXONONANOATE SYNTHASE"/>
    <property type="match status" value="1"/>
</dbReference>
<dbReference type="InterPro" id="IPR015424">
    <property type="entry name" value="PyrdxlP-dep_Trfase"/>
</dbReference>
<feature type="domain" description="Aminotransferase class I/classII large" evidence="14">
    <location>
        <begin position="28"/>
        <end position="359"/>
    </location>
</feature>
<dbReference type="InterPro" id="IPR015421">
    <property type="entry name" value="PyrdxlP-dep_Trfase_major"/>
</dbReference>
<dbReference type="InterPro" id="IPR001917">
    <property type="entry name" value="Aminotrans_II_pyridoxalP_BS"/>
</dbReference>
<keyword evidence="8 12" id="KW-0663">Pyridoxal phosphate</keyword>
<comment type="cofactor">
    <cofactor evidence="1 12">
        <name>pyridoxal 5'-phosphate</name>
        <dbReference type="ChEBI" id="CHEBI:597326"/>
    </cofactor>
</comment>
<keyword evidence="7" id="KW-0093">Biotin biosynthesis</keyword>
<comment type="similarity">
    <text evidence="3">Belongs to the class-II pyridoxal-phosphate-dependent aminotransferase family. BioF subfamily.</text>
</comment>
<comment type="subunit">
    <text evidence="4">Homodimer.</text>
</comment>
<comment type="pathway">
    <text evidence="2">Cofactor biosynthesis; biotin biosynthesis.</text>
</comment>
<evidence type="ECO:0000256" key="4">
    <source>
        <dbReference type="ARBA" id="ARBA00011738"/>
    </source>
</evidence>
<dbReference type="SUPFAM" id="SSF53383">
    <property type="entry name" value="PLP-dependent transferases"/>
    <property type="match status" value="1"/>
</dbReference>
<evidence type="ECO:0000256" key="5">
    <source>
        <dbReference type="ARBA" id="ARBA00013187"/>
    </source>
</evidence>
<evidence type="ECO:0000256" key="11">
    <source>
        <dbReference type="ARBA" id="ARBA00047715"/>
    </source>
</evidence>
<feature type="region of interest" description="Disordered" evidence="13">
    <location>
        <begin position="373"/>
        <end position="409"/>
    </location>
</feature>
<organism evidence="15 16">
    <name type="scientific">Nostocoides vanveenii</name>
    <dbReference type="NCBI Taxonomy" id="330835"/>
    <lineage>
        <taxon>Bacteria</taxon>
        <taxon>Bacillati</taxon>
        <taxon>Actinomycetota</taxon>
        <taxon>Actinomycetes</taxon>
        <taxon>Micrococcales</taxon>
        <taxon>Intrasporangiaceae</taxon>
        <taxon>Nostocoides</taxon>
    </lineage>
</organism>
<dbReference type="EMBL" id="BAAAPN010000034">
    <property type="protein sequence ID" value="GAA1754088.1"/>
    <property type="molecule type" value="Genomic_DNA"/>
</dbReference>
<comment type="catalytic activity">
    <reaction evidence="11">
        <text>6-carboxyhexanoyl-[ACP] + L-alanine + H(+) = (8S)-8-amino-7-oxononanoate + holo-[ACP] + CO2</text>
        <dbReference type="Rhea" id="RHEA:42288"/>
        <dbReference type="Rhea" id="RHEA-COMP:9685"/>
        <dbReference type="Rhea" id="RHEA-COMP:9955"/>
        <dbReference type="ChEBI" id="CHEBI:15378"/>
        <dbReference type="ChEBI" id="CHEBI:16526"/>
        <dbReference type="ChEBI" id="CHEBI:57972"/>
        <dbReference type="ChEBI" id="CHEBI:64479"/>
        <dbReference type="ChEBI" id="CHEBI:78846"/>
        <dbReference type="ChEBI" id="CHEBI:149468"/>
        <dbReference type="EC" id="2.3.1.47"/>
    </reaction>
</comment>
<evidence type="ECO:0000256" key="9">
    <source>
        <dbReference type="ARBA" id="ARBA00032610"/>
    </source>
</evidence>
<feature type="compositionally biased region" description="Low complexity" evidence="13">
    <location>
        <begin position="373"/>
        <end position="391"/>
    </location>
</feature>
<evidence type="ECO:0000256" key="1">
    <source>
        <dbReference type="ARBA" id="ARBA00001933"/>
    </source>
</evidence>
<keyword evidence="6" id="KW-0808">Transferase</keyword>
<evidence type="ECO:0000256" key="7">
    <source>
        <dbReference type="ARBA" id="ARBA00022756"/>
    </source>
</evidence>
<dbReference type="Proteomes" id="UP001501475">
    <property type="component" value="Unassembled WGS sequence"/>
</dbReference>
<dbReference type="InterPro" id="IPR050087">
    <property type="entry name" value="AON_synthase_class-II"/>
</dbReference>
<evidence type="ECO:0000313" key="16">
    <source>
        <dbReference type="Proteomes" id="UP001501475"/>
    </source>
</evidence>
<accession>A0ABP4WG69</accession>
<evidence type="ECO:0000259" key="14">
    <source>
        <dbReference type="Pfam" id="PF00155"/>
    </source>
</evidence>
<evidence type="ECO:0000256" key="2">
    <source>
        <dbReference type="ARBA" id="ARBA00004746"/>
    </source>
</evidence>
<dbReference type="Pfam" id="PF00155">
    <property type="entry name" value="Aminotran_1_2"/>
    <property type="match status" value="1"/>
</dbReference>
<comment type="caution">
    <text evidence="15">The sequence shown here is derived from an EMBL/GenBank/DDBJ whole genome shotgun (WGS) entry which is preliminary data.</text>
</comment>
<name>A0ABP4WG69_9MICO</name>
<dbReference type="InterPro" id="IPR015422">
    <property type="entry name" value="PyrdxlP-dep_Trfase_small"/>
</dbReference>
<reference evidence="16" key="1">
    <citation type="journal article" date="2019" name="Int. J. Syst. Evol. Microbiol.">
        <title>The Global Catalogue of Microorganisms (GCM) 10K type strain sequencing project: providing services to taxonomists for standard genome sequencing and annotation.</title>
        <authorList>
            <consortium name="The Broad Institute Genomics Platform"/>
            <consortium name="The Broad Institute Genome Sequencing Center for Infectious Disease"/>
            <person name="Wu L."/>
            <person name="Ma J."/>
        </authorList>
    </citation>
    <scope>NUCLEOTIDE SEQUENCE [LARGE SCALE GENOMIC DNA]</scope>
    <source>
        <strain evidence="16">JCM 15591</strain>
    </source>
</reference>
<evidence type="ECO:0000256" key="8">
    <source>
        <dbReference type="ARBA" id="ARBA00022898"/>
    </source>
</evidence>
<dbReference type="Gene3D" id="3.40.640.10">
    <property type="entry name" value="Type I PLP-dependent aspartate aminotransferase-like (Major domain)"/>
    <property type="match status" value="1"/>
</dbReference>
<protein>
    <recommendedName>
        <fullName evidence="5">8-amino-7-oxononanoate synthase</fullName>
        <ecNumber evidence="5">2.3.1.47</ecNumber>
    </recommendedName>
    <alternativeName>
        <fullName evidence="9">7-keto-8-amino-pelargonic acid synthase</fullName>
    </alternativeName>
    <alternativeName>
        <fullName evidence="10">8-amino-7-ketopelargonate synthase</fullName>
    </alternativeName>
</protein>
<dbReference type="Gene3D" id="3.90.1150.10">
    <property type="entry name" value="Aspartate Aminotransferase, domain 1"/>
    <property type="match status" value="1"/>
</dbReference>
<evidence type="ECO:0000256" key="13">
    <source>
        <dbReference type="SAM" id="MobiDB-lite"/>
    </source>
</evidence>
<sequence length="409" mass="40990">MGAFLATRAAWRDERGIRRATTVRAGAVDLASNDYLGLARDPRVVRAGHTALDRYGAGARASRVVTGTTTAHEELEAEICSLTGASSALVFSSGFAANVGAITALGGPDLLLVLDAHVHASIHDAARLSKSVVSFVPHGDVDAVRSALAGRTEGRALVVVESVYSVLGDVADLAALAAVCADHDATLLVDEAHGIGVLGAGRGGVHAAGLAGADHVLVTATMSKALGAQGGAVLGPSALREHLVNTARTFIFDTGLTPAAAASASQACRIIAADSALVGRLHANADVIAQECGIARAAGPVQSIPCPSAEVARVAADRAGERGVLVGCFRPPSVPDGISRVRLTACAGLGLDEVRAAAEIVRAEFAAACAAEGTDSAPSARSGGAAPSLGSDPTATPTESRQRAPGARR</sequence>